<dbReference type="Pfam" id="PF04982">
    <property type="entry name" value="TM_HPP"/>
    <property type="match status" value="1"/>
</dbReference>
<proteinExistence type="predicted"/>
<dbReference type="InterPro" id="IPR000644">
    <property type="entry name" value="CBS_dom"/>
</dbReference>
<keyword evidence="5" id="KW-1185">Reference proteome</keyword>
<name>A0A2N7VF66_9BURK</name>
<feature type="transmembrane region" description="Helical" evidence="2">
    <location>
        <begin position="45"/>
        <end position="63"/>
    </location>
</feature>
<dbReference type="SUPFAM" id="SSF54631">
    <property type="entry name" value="CBS-domain pair"/>
    <property type="match status" value="1"/>
</dbReference>
<evidence type="ECO:0000256" key="2">
    <source>
        <dbReference type="SAM" id="Phobius"/>
    </source>
</evidence>
<feature type="transmembrane region" description="Helical" evidence="2">
    <location>
        <begin position="146"/>
        <end position="164"/>
    </location>
</feature>
<dbReference type="AlphaFoldDB" id="A0A2N7VF66"/>
<dbReference type="InterPro" id="IPR046342">
    <property type="entry name" value="CBS_dom_sf"/>
</dbReference>
<keyword evidence="2" id="KW-0812">Transmembrane</keyword>
<comment type="caution">
    <text evidence="4">The sequence shown here is derived from an EMBL/GenBank/DDBJ whole genome shotgun (WGS) entry which is preliminary data.</text>
</comment>
<dbReference type="CDD" id="cd04600">
    <property type="entry name" value="CBS_pair_HPP_assoc"/>
    <property type="match status" value="1"/>
</dbReference>
<dbReference type="RefSeq" id="WP_102612900.1">
    <property type="nucleotide sequence ID" value="NZ_CADIKD010000031.1"/>
</dbReference>
<protein>
    <recommendedName>
        <fullName evidence="3">CBS domain-containing protein</fullName>
    </recommendedName>
</protein>
<keyword evidence="2" id="KW-1133">Transmembrane helix</keyword>
<sequence>MRPFAALSSCDPKKTIVPSQAVLRWFASFAPHPVSVSWRERLRSCFGALLGIAATGASMHWLLGPQAQIPFLIAPMGASAVLLFGVPASPLAQPWSFIGGNLVAATVGVLSAMWIGDPILAAALALAAATCVMFALRCIHPPSGAVALTAVLGGPAIHALGLRFVLEPVALQSLVLLASAIVYHTVTGHRYPHVARPAAHTAPGAAGVTRADLEAIVRERGELIDVAADDLESLVHEAQLVAYARSFSELKCADIMTRDAVSVSSETTAAAAWRLLERNRIKALPVIDETRRVVGIVTRTDFVGRTAFGLRGPRSRGISLWRDASASRRVDDLMTPNVRTVDADLSVAQLIPVFAHYGHHHIPVVDERRRLIGMITQADLIGGLHRQTQTRQLRSA</sequence>
<dbReference type="InterPro" id="IPR007065">
    <property type="entry name" value="HPP"/>
</dbReference>
<dbReference type="PROSITE" id="PS51371">
    <property type="entry name" value="CBS"/>
    <property type="match status" value="2"/>
</dbReference>
<keyword evidence="1" id="KW-0129">CBS domain</keyword>
<feature type="transmembrane region" description="Helical" evidence="2">
    <location>
        <begin position="69"/>
        <end position="88"/>
    </location>
</feature>
<organism evidence="4 5">
    <name type="scientific">Trinickia soli</name>
    <dbReference type="NCBI Taxonomy" id="380675"/>
    <lineage>
        <taxon>Bacteria</taxon>
        <taxon>Pseudomonadati</taxon>
        <taxon>Pseudomonadota</taxon>
        <taxon>Betaproteobacteria</taxon>
        <taxon>Burkholderiales</taxon>
        <taxon>Burkholderiaceae</taxon>
        <taxon>Trinickia</taxon>
    </lineage>
</organism>
<accession>A0A2N7VF66</accession>
<reference evidence="4 5" key="1">
    <citation type="submission" date="2018-01" db="EMBL/GenBank/DDBJ databases">
        <title>Whole genome analyses suggest that Burkholderia sensu lato contains two further novel genera in the rhizoxinica-symbiotica group Mycetohabitans gen. nov., and Trinickia gen. nov.: implications for the evolution of diazotrophy and nodulation in the Burkholderiaceae.</title>
        <authorList>
            <person name="Estrada-de los Santos P."/>
            <person name="Palmer M."/>
            <person name="Chavez-Ramirez B."/>
            <person name="Beukes C."/>
            <person name="Steenkamp E.T."/>
            <person name="Hirsch A.M."/>
            <person name="Manyaka P."/>
            <person name="Maluk M."/>
            <person name="Lafos M."/>
            <person name="Crook M."/>
            <person name="Gross E."/>
            <person name="Simon M.F."/>
            <person name="Bueno dos Reis Junior F."/>
            <person name="Poole P.S."/>
            <person name="Venter S.N."/>
            <person name="James E.K."/>
        </authorList>
    </citation>
    <scope>NUCLEOTIDE SEQUENCE [LARGE SCALE GENOMIC DNA]</scope>
    <source>
        <strain evidence="4 5">GP25-8</strain>
    </source>
</reference>
<gene>
    <name evidence="4" type="ORF">C0Z19_26985</name>
</gene>
<feature type="transmembrane region" description="Helical" evidence="2">
    <location>
        <begin position="121"/>
        <end position="139"/>
    </location>
</feature>
<dbReference type="InterPro" id="IPR058581">
    <property type="entry name" value="TM_HPP"/>
</dbReference>
<feature type="transmembrane region" description="Helical" evidence="2">
    <location>
        <begin position="95"/>
        <end position="115"/>
    </location>
</feature>
<dbReference type="Pfam" id="PF00571">
    <property type="entry name" value="CBS"/>
    <property type="match status" value="2"/>
</dbReference>
<evidence type="ECO:0000259" key="3">
    <source>
        <dbReference type="PROSITE" id="PS51371"/>
    </source>
</evidence>
<evidence type="ECO:0000313" key="5">
    <source>
        <dbReference type="Proteomes" id="UP000235347"/>
    </source>
</evidence>
<dbReference type="PANTHER" id="PTHR33741">
    <property type="entry name" value="TRANSMEMBRANE PROTEIN DDB_G0269096-RELATED"/>
    <property type="match status" value="1"/>
</dbReference>
<dbReference type="SMART" id="SM00116">
    <property type="entry name" value="CBS"/>
    <property type="match status" value="2"/>
</dbReference>
<dbReference type="Gene3D" id="3.10.580.10">
    <property type="entry name" value="CBS-domain"/>
    <property type="match status" value="1"/>
</dbReference>
<dbReference type="EMBL" id="PNYB01000042">
    <property type="protein sequence ID" value="PMS15792.1"/>
    <property type="molecule type" value="Genomic_DNA"/>
</dbReference>
<dbReference type="Proteomes" id="UP000235347">
    <property type="component" value="Unassembled WGS sequence"/>
</dbReference>
<dbReference type="PANTHER" id="PTHR33741:SF5">
    <property type="entry name" value="TRANSMEMBRANE PROTEIN DDB_G0269096-RELATED"/>
    <property type="match status" value="1"/>
</dbReference>
<evidence type="ECO:0000256" key="1">
    <source>
        <dbReference type="PROSITE-ProRule" id="PRU00703"/>
    </source>
</evidence>
<keyword evidence="2" id="KW-0472">Membrane</keyword>
<feature type="domain" description="CBS" evidence="3">
    <location>
        <begin position="256"/>
        <end position="314"/>
    </location>
</feature>
<feature type="domain" description="CBS" evidence="3">
    <location>
        <begin position="334"/>
        <end position="390"/>
    </location>
</feature>
<evidence type="ECO:0000313" key="4">
    <source>
        <dbReference type="EMBL" id="PMS15792.1"/>
    </source>
</evidence>